<sequence length="393" mass="41634">MSFGSFVMAGSTDIEQTIVIDILGNVRVLADGELPQLGEVVVEQSLNTDLEILAQFKRVDGENQQTNITPDIEQAVADSDIDQILAAIEQGVDPTQLDDEFATAAGTTSGSSITSSNTIDRDANEKLADTKFETQNFEVFSGSPDSQSLAILERFLALRTPISSNSSPEGENIVVFVDEDRPLSGQIIATDSDSGSLSYSLDDATQNGSITVSDNGRWSYQPNPNFFGNDSFTVTVSDGEGGTKEIIISITVNSINDLASISGDSSVELTETTGIDQTSSTAKGQLFSTDIDNADNQFTAEEQVGEYGKLVIDNSGSWTYTLTAELKDGEEQQESFTVSSIDGTTQVITLTLIGTNDAAVIDGSASATVIESNAQQEVTGTLTSTDADGNDNR</sequence>
<dbReference type="eggNOG" id="COG2373">
    <property type="taxonomic scope" value="Bacteria"/>
</dbReference>
<organism evidence="1 2">
    <name type="scientific">Vibrio caribbeanicus ATCC BAA-2122</name>
    <dbReference type="NCBI Taxonomy" id="796620"/>
    <lineage>
        <taxon>Bacteria</taxon>
        <taxon>Pseudomonadati</taxon>
        <taxon>Pseudomonadota</taxon>
        <taxon>Gammaproteobacteria</taxon>
        <taxon>Vibrionales</taxon>
        <taxon>Vibrionaceae</taxon>
        <taxon>Vibrio</taxon>
    </lineage>
</organism>
<dbReference type="NCBIfam" id="TIGR01965">
    <property type="entry name" value="VCBS_repeat"/>
    <property type="match status" value="2"/>
</dbReference>
<dbReference type="Gene3D" id="2.60.40.3440">
    <property type="match status" value="1"/>
</dbReference>
<protein>
    <submittedName>
        <fullName evidence="1">RTX repeat-containing structural toxin</fullName>
    </submittedName>
</protein>
<dbReference type="AlphaFoldDB" id="E3BNP0"/>
<keyword evidence="2" id="KW-1185">Reference proteome</keyword>
<name>E3BNP0_9VIBR</name>
<dbReference type="EMBL" id="AEIU01000096">
    <property type="protein sequence ID" value="EFP95284.1"/>
    <property type="molecule type" value="Genomic_DNA"/>
</dbReference>
<feature type="non-terminal residue" evidence="1">
    <location>
        <position position="393"/>
    </location>
</feature>
<dbReference type="Proteomes" id="UP000002943">
    <property type="component" value="Unassembled WGS sequence"/>
</dbReference>
<gene>
    <name evidence="1" type="ORF">VIBC2010_14654</name>
</gene>
<dbReference type="Pfam" id="PF17963">
    <property type="entry name" value="Big_9"/>
    <property type="match status" value="1"/>
</dbReference>
<proteinExistence type="predicted"/>
<reference evidence="1 2" key="1">
    <citation type="journal article" date="2012" name="Int. J. Syst. Evol. Microbiol.">
        <title>Vibrio caribbeanicus sp. nov., isolated from the marine sponge Scleritoderma cyanea.</title>
        <authorList>
            <person name="Hoffmann M."/>
            <person name="Monday S.R."/>
            <person name="Allard M.W."/>
            <person name="Strain E.A."/>
            <person name="Whittaker P."/>
            <person name="Naum M."/>
            <person name="McCarthy P.J."/>
            <person name="Lopez J.V."/>
            <person name="Fischer M."/>
            <person name="Brown E.W."/>
        </authorList>
    </citation>
    <scope>NUCLEOTIDE SEQUENCE [LARGE SCALE GENOMIC DNA]</scope>
    <source>
        <strain evidence="1 2">ATCC BAA-2122</strain>
    </source>
</reference>
<dbReference type="InterPro" id="IPR010221">
    <property type="entry name" value="VCBS_dom"/>
</dbReference>
<accession>E3BNP0</accession>
<dbReference type="STRING" id="796620.VIBC2010_14654"/>
<evidence type="ECO:0000313" key="1">
    <source>
        <dbReference type="EMBL" id="EFP95284.1"/>
    </source>
</evidence>
<comment type="caution">
    <text evidence="1">The sequence shown here is derived from an EMBL/GenBank/DDBJ whole genome shotgun (WGS) entry which is preliminary data.</text>
</comment>
<evidence type="ECO:0000313" key="2">
    <source>
        <dbReference type="Proteomes" id="UP000002943"/>
    </source>
</evidence>
<dbReference type="RefSeq" id="WP_009602625.1">
    <property type="nucleotide sequence ID" value="NZ_AEIU01000096.1"/>
</dbReference>